<accession>A0A0R3N5Y4</accession>
<feature type="compositionally biased region" description="Polar residues" evidence="1">
    <location>
        <begin position="1"/>
        <end position="16"/>
    </location>
</feature>
<gene>
    <name evidence="3" type="ORF">CQ13_24050</name>
</gene>
<keyword evidence="2" id="KW-0812">Transmembrane</keyword>
<name>A0A0R3N5Y4_9BRAD</name>
<dbReference type="Proteomes" id="UP000052023">
    <property type="component" value="Unassembled WGS sequence"/>
</dbReference>
<evidence type="ECO:0000313" key="4">
    <source>
        <dbReference type="Proteomes" id="UP000052023"/>
    </source>
</evidence>
<sequence>MFELSPSPTEQATTAGEGTPGTRYVYKASLVGSAHEFELRDEGLSWQARGKAGIWPYADIVAVRLSYRPMSMQSRRFRADIEHRSGQRITAFSTSWHTVVLMTPQDRDYRAFIEQLHARLKAARGTVALVGGIGPMTYAGGCLLLALVAIAIAGLLARAVATGEFAGALFLVGFAALFGWQMGGFVWRNKPRLYTFDELPATLLPPPPRNPAK</sequence>
<evidence type="ECO:0000256" key="2">
    <source>
        <dbReference type="SAM" id="Phobius"/>
    </source>
</evidence>
<comment type="caution">
    <text evidence="3">The sequence shown here is derived from an EMBL/GenBank/DDBJ whole genome shotgun (WGS) entry which is preliminary data.</text>
</comment>
<keyword evidence="2" id="KW-1133">Transmembrane helix</keyword>
<dbReference type="AlphaFoldDB" id="A0A0R3N5Y4"/>
<feature type="transmembrane region" description="Helical" evidence="2">
    <location>
        <begin position="165"/>
        <end position="187"/>
    </location>
</feature>
<evidence type="ECO:0000256" key="1">
    <source>
        <dbReference type="SAM" id="MobiDB-lite"/>
    </source>
</evidence>
<reference evidence="3 4" key="1">
    <citation type="submission" date="2014-03" db="EMBL/GenBank/DDBJ databases">
        <title>Bradyrhizobium valentinum sp. nov., isolated from effective nodules of Lupinus mariae-josephae, a lupine endemic of basic-lime soils in Eastern Spain.</title>
        <authorList>
            <person name="Duran D."/>
            <person name="Rey L."/>
            <person name="Navarro A."/>
            <person name="Busquets A."/>
            <person name="Imperial J."/>
            <person name="Ruiz-Argueso T."/>
        </authorList>
    </citation>
    <scope>NUCLEOTIDE SEQUENCE [LARGE SCALE GENOMIC DNA]</scope>
    <source>
        <strain evidence="3 4">Ro19</strain>
    </source>
</reference>
<feature type="region of interest" description="Disordered" evidence="1">
    <location>
        <begin position="1"/>
        <end position="20"/>
    </location>
</feature>
<dbReference type="EMBL" id="LLYA01000146">
    <property type="protein sequence ID" value="KRR25203.1"/>
    <property type="molecule type" value="Genomic_DNA"/>
</dbReference>
<proteinExistence type="predicted"/>
<keyword evidence="4" id="KW-1185">Reference proteome</keyword>
<keyword evidence="2" id="KW-0472">Membrane</keyword>
<protein>
    <recommendedName>
        <fullName evidence="5">Bll5862 protein</fullName>
    </recommendedName>
</protein>
<organism evidence="3 4">
    <name type="scientific">Bradyrhizobium retamae</name>
    <dbReference type="NCBI Taxonomy" id="1300035"/>
    <lineage>
        <taxon>Bacteria</taxon>
        <taxon>Pseudomonadati</taxon>
        <taxon>Pseudomonadota</taxon>
        <taxon>Alphaproteobacteria</taxon>
        <taxon>Hyphomicrobiales</taxon>
        <taxon>Nitrobacteraceae</taxon>
        <taxon>Bradyrhizobium</taxon>
    </lineage>
</organism>
<feature type="transmembrane region" description="Helical" evidence="2">
    <location>
        <begin position="127"/>
        <end position="153"/>
    </location>
</feature>
<evidence type="ECO:0000313" key="3">
    <source>
        <dbReference type="EMBL" id="KRR25203.1"/>
    </source>
</evidence>
<evidence type="ECO:0008006" key="5">
    <source>
        <dbReference type="Google" id="ProtNLM"/>
    </source>
</evidence>